<gene>
    <name evidence="2" type="ORF">K3G22_02310</name>
</gene>
<dbReference type="EMBL" id="CP080635">
    <property type="protein sequence ID" value="QYX73274.1"/>
    <property type="molecule type" value="Genomic_DNA"/>
</dbReference>
<keyword evidence="1" id="KW-1133">Transmembrane helix</keyword>
<feature type="transmembrane region" description="Helical" evidence="1">
    <location>
        <begin position="121"/>
        <end position="142"/>
    </location>
</feature>
<name>A0ABX8XDG3_SHEPU</name>
<organism evidence="2 3">
    <name type="scientific">Shewanella putrefaciens</name>
    <name type="common">Pseudomonas putrefaciens</name>
    <dbReference type="NCBI Taxonomy" id="24"/>
    <lineage>
        <taxon>Bacteria</taxon>
        <taxon>Pseudomonadati</taxon>
        <taxon>Pseudomonadota</taxon>
        <taxon>Gammaproteobacteria</taxon>
        <taxon>Alteromonadales</taxon>
        <taxon>Shewanellaceae</taxon>
        <taxon>Shewanella</taxon>
    </lineage>
</organism>
<dbReference type="RefSeq" id="WP_025008673.1">
    <property type="nucleotide sequence ID" value="NZ_BMPK01000012.1"/>
</dbReference>
<keyword evidence="1" id="KW-0472">Membrane</keyword>
<protein>
    <recommendedName>
        <fullName evidence="4">Transmembrane protein</fullName>
    </recommendedName>
</protein>
<keyword evidence="1" id="KW-0812">Transmembrane</keyword>
<feature type="transmembrane region" description="Helical" evidence="1">
    <location>
        <begin position="29"/>
        <end position="52"/>
    </location>
</feature>
<dbReference type="Proteomes" id="UP000827084">
    <property type="component" value="Chromosome"/>
</dbReference>
<feature type="transmembrane region" description="Helical" evidence="1">
    <location>
        <begin position="64"/>
        <end position="84"/>
    </location>
</feature>
<reference evidence="2 3" key="1">
    <citation type="submission" date="2021-08" db="EMBL/GenBank/DDBJ databases">
        <title>Shewanella putrefaciens YZ-J, complete genome.</title>
        <authorList>
            <person name="Yi Z."/>
        </authorList>
    </citation>
    <scope>NUCLEOTIDE SEQUENCE [LARGE SCALE GENOMIC DNA]</scope>
    <source>
        <strain evidence="2 3">YZ-J</strain>
    </source>
</reference>
<dbReference type="GeneID" id="67442054"/>
<evidence type="ECO:0000256" key="1">
    <source>
        <dbReference type="SAM" id="Phobius"/>
    </source>
</evidence>
<sequence>MSEVNLGMETMKDRRIPANSINTPYGSSAVSWAAIFAGAAGAAALSLLLMLLGTGLGFSAISPWSMEGISAATFGVAAIAWLSFTQLAASGMGGYLAGRLRTKWTDVHTDEVYFRDTAHGFLTWAVASLLTVVVLTSVVGSIGSGVRASADVVGKAASAAGTAVGSAATLATGEAGNGNHPIGYFVDSLFRDNSNGSRKRTTPQVNKPAQEIPAERMTPQVNEQMPEVQTEATAPQVNALANEQAPEVLPIPVREVSRILAQALQTGTLSPEDERYIGQLITQRTDLTQQEAEQRVSQGFEKVQTTLKNAETTARQAADEARKASAYAALWMAVALLLGAFVASVMAIFGGRQRDA</sequence>
<keyword evidence="3" id="KW-1185">Reference proteome</keyword>
<feature type="transmembrane region" description="Helical" evidence="1">
    <location>
        <begin position="324"/>
        <end position="349"/>
    </location>
</feature>
<evidence type="ECO:0000313" key="3">
    <source>
        <dbReference type="Proteomes" id="UP000827084"/>
    </source>
</evidence>
<evidence type="ECO:0000313" key="2">
    <source>
        <dbReference type="EMBL" id="QYX73274.1"/>
    </source>
</evidence>
<accession>A0ABX8XDG3</accession>
<proteinExistence type="predicted"/>
<evidence type="ECO:0008006" key="4">
    <source>
        <dbReference type="Google" id="ProtNLM"/>
    </source>
</evidence>